<dbReference type="STRING" id="1380566.A0A179FHU1"/>
<dbReference type="GO" id="GO:0005681">
    <property type="term" value="C:spliceosomal complex"/>
    <property type="evidence" value="ECO:0007669"/>
    <property type="project" value="UniProtKB-KW"/>
</dbReference>
<feature type="coiled-coil region" evidence="7">
    <location>
        <begin position="1179"/>
        <end position="1206"/>
    </location>
</feature>
<dbReference type="GeneID" id="28849323"/>
<dbReference type="Proteomes" id="UP000078397">
    <property type="component" value="Unassembled WGS sequence"/>
</dbReference>
<keyword evidence="7" id="KW-0175">Coiled coil</keyword>
<dbReference type="InterPro" id="IPR058543">
    <property type="entry name" value="Beta-prop_RSE1/DDB1/CPSF1_2nd"/>
</dbReference>
<feature type="domain" description="RSE1/DDB1/CPSF1 first beta-propeller" evidence="9">
    <location>
        <begin position="20"/>
        <end position="416"/>
    </location>
</feature>
<dbReference type="GO" id="GO:0006397">
    <property type="term" value="P:mRNA processing"/>
    <property type="evidence" value="ECO:0007669"/>
    <property type="project" value="UniProtKB-KW"/>
</dbReference>
<feature type="domain" description="RSE1/DDB1/CPSF1 second beta-propeller" evidence="10">
    <location>
        <begin position="460"/>
        <end position="774"/>
    </location>
</feature>
<dbReference type="EMBL" id="LSBJ02000005">
    <property type="protein sequence ID" value="OAQ65102.1"/>
    <property type="molecule type" value="Genomic_DNA"/>
</dbReference>
<dbReference type="Pfam" id="PF23726">
    <property type="entry name" value="Beta-prop_RSE1_2nd"/>
    <property type="match status" value="1"/>
</dbReference>
<dbReference type="InterPro" id="IPR050358">
    <property type="entry name" value="RSE1/DDB1/CFT1"/>
</dbReference>
<dbReference type="InterPro" id="IPR036322">
    <property type="entry name" value="WD40_repeat_dom_sf"/>
</dbReference>
<evidence type="ECO:0000256" key="1">
    <source>
        <dbReference type="ARBA" id="ARBA00004123"/>
    </source>
</evidence>
<dbReference type="Gene3D" id="1.10.150.910">
    <property type="match status" value="1"/>
</dbReference>
<evidence type="ECO:0000313" key="12">
    <source>
        <dbReference type="Proteomes" id="UP000078397"/>
    </source>
</evidence>
<comment type="subcellular location">
    <subcellularLocation>
        <location evidence="1">Nucleus</location>
    </subcellularLocation>
</comment>
<evidence type="ECO:0000256" key="7">
    <source>
        <dbReference type="SAM" id="Coils"/>
    </source>
</evidence>
<keyword evidence="2" id="KW-0507">mRNA processing</keyword>
<dbReference type="InterPro" id="IPR004871">
    <property type="entry name" value="RSE1/DDB1/CPSF1_C"/>
</dbReference>
<dbReference type="OrthoDB" id="436637at2759"/>
<evidence type="ECO:0000256" key="2">
    <source>
        <dbReference type="ARBA" id="ARBA00022664"/>
    </source>
</evidence>
<dbReference type="InterPro" id="IPR018846">
    <property type="entry name" value="Beta-prop_RSE1/DDB1/CPSF1_1st"/>
</dbReference>
<keyword evidence="4" id="KW-0508">mRNA splicing</keyword>
<dbReference type="GO" id="GO:0008380">
    <property type="term" value="P:RNA splicing"/>
    <property type="evidence" value="ECO:0007669"/>
    <property type="project" value="UniProtKB-KW"/>
</dbReference>
<dbReference type="KEGG" id="pchm:VFPPC_06271"/>
<dbReference type="GO" id="GO:0003676">
    <property type="term" value="F:nucleic acid binding"/>
    <property type="evidence" value="ECO:0007669"/>
    <property type="project" value="InterPro"/>
</dbReference>
<keyword evidence="3" id="KW-0747">Spliceosome</keyword>
<accession>A0A179FHU1</accession>
<proteinExistence type="inferred from homology"/>
<evidence type="ECO:0000259" key="10">
    <source>
        <dbReference type="Pfam" id="PF23726"/>
    </source>
</evidence>
<dbReference type="Pfam" id="PF10433">
    <property type="entry name" value="Beta-prop_RSE1_1st"/>
    <property type="match status" value="1"/>
</dbReference>
<evidence type="ECO:0000259" key="9">
    <source>
        <dbReference type="Pfam" id="PF10433"/>
    </source>
</evidence>
<name>A0A179FHU1_METCM</name>
<dbReference type="RefSeq" id="XP_018142416.1">
    <property type="nucleotide sequence ID" value="XM_018285329.1"/>
</dbReference>
<feature type="domain" description="RSE1/DDB1/CPSF1 C-terminal" evidence="8">
    <location>
        <begin position="853"/>
        <end position="1175"/>
    </location>
</feature>
<keyword evidence="5" id="KW-0539">Nucleus</keyword>
<gene>
    <name evidence="11" type="ORF">VFPPC_06271</name>
</gene>
<dbReference type="FunFam" id="2.130.10.10:FF:000031">
    <property type="entry name" value="Splicing factor 3b subunit 3"/>
    <property type="match status" value="1"/>
</dbReference>
<evidence type="ECO:0000256" key="6">
    <source>
        <dbReference type="ARBA" id="ARBA00038266"/>
    </source>
</evidence>
<dbReference type="InterPro" id="IPR015943">
    <property type="entry name" value="WD40/YVTN_repeat-like_dom_sf"/>
</dbReference>
<evidence type="ECO:0000259" key="8">
    <source>
        <dbReference type="Pfam" id="PF03178"/>
    </source>
</evidence>
<dbReference type="PANTHER" id="PTHR10644">
    <property type="entry name" value="DNA REPAIR/RNA PROCESSING CPSF FAMILY"/>
    <property type="match status" value="1"/>
</dbReference>
<evidence type="ECO:0000256" key="4">
    <source>
        <dbReference type="ARBA" id="ARBA00023187"/>
    </source>
</evidence>
<reference evidence="11 12" key="1">
    <citation type="journal article" date="2016" name="PLoS Pathog.">
        <title>Biosynthesis of antibiotic leucinostatins in bio-control fungus Purpureocillium lilacinum and their inhibition on phytophthora revealed by genome mining.</title>
        <authorList>
            <person name="Wang G."/>
            <person name="Liu Z."/>
            <person name="Lin R."/>
            <person name="Li E."/>
            <person name="Mao Z."/>
            <person name="Ling J."/>
            <person name="Yang Y."/>
            <person name="Yin W.B."/>
            <person name="Xie B."/>
        </authorList>
    </citation>
    <scope>NUCLEOTIDE SEQUENCE [LARGE SCALE GENOMIC DNA]</scope>
    <source>
        <strain evidence="11">170</strain>
    </source>
</reference>
<dbReference type="AlphaFoldDB" id="A0A179FHU1"/>
<organism evidence="11 12">
    <name type="scientific">Pochonia chlamydosporia 170</name>
    <dbReference type="NCBI Taxonomy" id="1380566"/>
    <lineage>
        <taxon>Eukaryota</taxon>
        <taxon>Fungi</taxon>
        <taxon>Dikarya</taxon>
        <taxon>Ascomycota</taxon>
        <taxon>Pezizomycotina</taxon>
        <taxon>Sordariomycetes</taxon>
        <taxon>Hypocreomycetidae</taxon>
        <taxon>Hypocreales</taxon>
        <taxon>Clavicipitaceae</taxon>
        <taxon>Pochonia</taxon>
    </lineage>
</organism>
<evidence type="ECO:0000256" key="5">
    <source>
        <dbReference type="ARBA" id="ARBA00023242"/>
    </source>
</evidence>
<comment type="similarity">
    <text evidence="6">Belongs to the RSE1 family.</text>
</comment>
<keyword evidence="12" id="KW-1185">Reference proteome</keyword>
<comment type="caution">
    <text evidence="11">The sequence shown here is derived from an EMBL/GenBank/DDBJ whole genome shotgun (WGS) entry which is preliminary data.</text>
</comment>
<evidence type="ECO:0000313" key="11">
    <source>
        <dbReference type="EMBL" id="OAQ65102.1"/>
    </source>
</evidence>
<evidence type="ECO:0000256" key="3">
    <source>
        <dbReference type="ARBA" id="ARBA00022728"/>
    </source>
</evidence>
<dbReference type="Pfam" id="PF03178">
    <property type="entry name" value="CPSF_A"/>
    <property type="match status" value="1"/>
</dbReference>
<dbReference type="Gene3D" id="2.130.10.10">
    <property type="entry name" value="YVTN repeat-like/Quinoprotein amine dehydrogenase"/>
    <property type="match status" value="3"/>
</dbReference>
<dbReference type="FunFam" id="2.130.10.10:FF:001143">
    <property type="entry name" value="Pre-mRNA-splicing factor rse-1, putative"/>
    <property type="match status" value="1"/>
</dbReference>
<sequence length="1209" mass="132880">MATTSNMFLYSLTIQPPTNVTLAIVGQFSGTKEQQIVVASGSRLVIYRPHAISGSVTKILSQDVFGIIRSIAAFRLAGGSKDYIILATDSGRIAIVEYTPSNNCFSRVHLETFGKSGVRRVIPGQYLAADPKGRACLIASIEKNKLVYVLNRNAEADVTVSSPLEAHRHGVLVFSLIALDVGYANPVFAALEADYAELEQDESAHVEIQLVYYELDLGLNHVVRKWSGVVDSTSSLLFQVPGGNDGPSGVLVCGEENITFRHSNQEALRIPIPRRRGPMEDPQRKRTIVSGVMHKLKGSAIAFFFLLQSDDGDLFKVTLEMAEHTDGNLTGEVTRLKIKYFDTIPVSNSICILKSGFLFAASEFGNYHYYQFENLGDDDEETEFISDDFPTDPKASYQPVYFSPRPLENLTLVETVTSLAPLMDCKVATAPGKANPQIYTVCGNGARSTFRMLKHGVEVNELVASELPGTPSAVWTTRLANTDDYDAYIILTFLHDTMVLSVGETVTQVTDSGFLTAVATLAVQQIGNNSLIQVYAKGIRHIQGGLITEWPAPQHRTIVAAATNERQVAVALSSGEVVYFEVDEDGSLAEFDERKEIGSVTSLGLGPVPEGRLRSSFLAVGCDDCTVRILSLEPDSTLESKSVQALTAAPSSLCILYMEDSSSGGSTLYLHIGLNSGVYLRTVLDEVTGDLSDTRLRFLGLKPVKLSPVILRGQKCVLALSTTSWIAQVDPIMGGFLVTPLSYHELEWAWNFTSKQCEEGIVGIHMNYLYIFSLDNLRDTFIQKAIPLSYTPRQLLQHPGQAYFYTIESENDTLDPSLREQLLADANITNGDAEAARLSLQHFGLPKGQGRWASCISVIDPTVGTAEVLNTVHFEGNEAAVSAAAVSFTSQDDESFLVVGTGKDMTVNPRQSSEGYIHVYRFLDDGKNLEFIHKTKVEEPPTALHSFNGRLLAGIGKMLRIYDLGMRQLLRKAQADIAPQLIVSLQSQGFRIVIGDVQHGVTMAVYHPLSNQLLPFAEDTIARWTTCTAMIDYESVAGGDKFGNIWIVRCPEKASTQADEPAANVQLTNERSYLHGASHRLQLMSHVFVQDIPTSICKTSLVVGGQDVLLWTGLHGTIGVLIPLATRETADFFQTLEMHMRNEDPPLAGRDHLMYRGYYAPVKGVIDGDLCERFALLPREKKEMIADELDRSVREVERRISDVRIRSAF</sequence>
<protein>
    <submittedName>
        <fullName evidence="11">Splicing factor 3B subunit 3</fullName>
    </submittedName>
</protein>
<dbReference type="SUPFAM" id="SSF50978">
    <property type="entry name" value="WD40 repeat-like"/>
    <property type="match status" value="1"/>
</dbReference>